<evidence type="ECO:0000313" key="4">
    <source>
        <dbReference type="EMBL" id="UMB70818.1"/>
    </source>
</evidence>
<evidence type="ECO:0000313" key="5">
    <source>
        <dbReference type="Proteomes" id="UP001055336"/>
    </source>
</evidence>
<comment type="subcellular location">
    <subcellularLocation>
        <location evidence="1">Membrane</location>
    </subcellularLocation>
</comment>
<keyword evidence="3" id="KW-0812">Transmembrane</keyword>
<gene>
    <name evidence="4" type="ORF">MKK62_05855</name>
</gene>
<dbReference type="PANTHER" id="PTHR37042">
    <property type="entry name" value="OUTER MEMBRANE PROTEIN RV1973"/>
    <property type="match status" value="1"/>
</dbReference>
<name>A0ABY3VUG0_9MYCO</name>
<organism evidence="4 5">
    <name type="scientific">Mycobacterium paraterrae</name>
    <dbReference type="NCBI Taxonomy" id="577492"/>
    <lineage>
        <taxon>Bacteria</taxon>
        <taxon>Bacillati</taxon>
        <taxon>Actinomycetota</taxon>
        <taxon>Actinomycetes</taxon>
        <taxon>Mycobacteriales</taxon>
        <taxon>Mycobacteriaceae</taxon>
        <taxon>Mycobacterium</taxon>
    </lineage>
</organism>
<dbReference type="PANTHER" id="PTHR37042:SF4">
    <property type="entry name" value="OUTER MEMBRANE PROTEIN RV1973"/>
    <property type="match status" value="1"/>
</dbReference>
<dbReference type="EMBL" id="CP092488">
    <property type="protein sequence ID" value="UMB70818.1"/>
    <property type="molecule type" value="Genomic_DNA"/>
</dbReference>
<reference evidence="4" key="1">
    <citation type="submission" date="2022-08" db="EMBL/GenBank/DDBJ databases">
        <title>Whole genome sequencing of non-tuberculosis mycobacteria type-strains.</title>
        <authorList>
            <person name="Igarashi Y."/>
            <person name="Osugi A."/>
            <person name="Mitarai S."/>
        </authorList>
    </citation>
    <scope>NUCLEOTIDE SEQUENCE</scope>
    <source>
        <strain evidence="4">DSM 45127</strain>
    </source>
</reference>
<dbReference type="RefSeq" id="WP_240262577.1">
    <property type="nucleotide sequence ID" value="NZ_CP092488.2"/>
</dbReference>
<keyword evidence="2 3" id="KW-0472">Membrane</keyword>
<evidence type="ECO:0000256" key="2">
    <source>
        <dbReference type="ARBA" id="ARBA00023136"/>
    </source>
</evidence>
<accession>A0ABY3VUG0</accession>
<keyword evidence="5" id="KW-1185">Reference proteome</keyword>
<evidence type="ECO:0000256" key="1">
    <source>
        <dbReference type="ARBA" id="ARBA00004370"/>
    </source>
</evidence>
<proteinExistence type="predicted"/>
<protein>
    <submittedName>
        <fullName evidence="4">Mammalian cell entry protein</fullName>
    </submittedName>
</protein>
<evidence type="ECO:0000256" key="3">
    <source>
        <dbReference type="SAM" id="Phobius"/>
    </source>
</evidence>
<dbReference type="Proteomes" id="UP001055336">
    <property type="component" value="Chromosome"/>
</dbReference>
<keyword evidence="3" id="KW-1133">Transmembrane helix</keyword>
<feature type="transmembrane region" description="Helical" evidence="3">
    <location>
        <begin position="26"/>
        <end position="46"/>
    </location>
</feature>
<sequence length="177" mass="18936">MRDDEAEPDVVYVVPDPPPAQVVRSALVAALIAAVALAGLVGWLGFRTYRAERNEAQRDLFVRTAQDVAVNLSTVDFEHVDADAQRIMDLAVGAFADSFAQHKQTYIVNAKQAKTRSLGTVTDAGLESQNGDQGSVLVAVTVKSAEAGEQAAQYFRMRIAVQKVGDGVKVSDVAFVS</sequence>